<organism evidence="4 5">
    <name type="scientific">Digitaria exilis</name>
    <dbReference type="NCBI Taxonomy" id="1010633"/>
    <lineage>
        <taxon>Eukaryota</taxon>
        <taxon>Viridiplantae</taxon>
        <taxon>Streptophyta</taxon>
        <taxon>Embryophyta</taxon>
        <taxon>Tracheophyta</taxon>
        <taxon>Spermatophyta</taxon>
        <taxon>Magnoliopsida</taxon>
        <taxon>Liliopsida</taxon>
        <taxon>Poales</taxon>
        <taxon>Poaceae</taxon>
        <taxon>PACMAD clade</taxon>
        <taxon>Panicoideae</taxon>
        <taxon>Panicodae</taxon>
        <taxon>Paniceae</taxon>
        <taxon>Anthephorinae</taxon>
        <taxon>Digitaria</taxon>
    </lineage>
</organism>
<evidence type="ECO:0000256" key="2">
    <source>
        <dbReference type="SAM" id="MobiDB-lite"/>
    </source>
</evidence>
<proteinExistence type="predicted"/>
<dbReference type="AlphaFoldDB" id="A0A835C7B3"/>
<name>A0A835C7B3_9POAL</name>
<sequence length="540" mass="56299">MHSYMLRTRMNKLHEQRSPPIVLFSPADGYSDLSHHSLRAAGGDRASRALHPENDLTSSPFVAPIPMDAQPGQPPAADGTVQLRAVVAAERRARDEITRPHTKSASSSACASDACGPFVSSTSGVPATETPSALILLPCCFPYITRARIPHLSTQNSENSTAVHYSFVPMALARGASLLLLLSLSCWCGAATAARSAPSSSASAAASSDFVSSWCAGTEYPALCGATLSPYAARVGSNPSRLSWAALTVAHDAARDAAASVRAMAAAGHLAPAAAEAAARDCVATLEDAADKLRRSVDAVAARLGGEALKQEDVGFQVDGVRTWASAALADAGTCVEGFKGEVAGGASREAVRGHVAGVARLTANALGIVDKAAMVAKPVVVDICRGSCRSVPVPPPSASPDDTSAANSDPRKRPQPKAHDGEDAAHTAHVPPAIPKSPMQPVPTLTLNQPESMKANGQHFPIDSVPHTLKGNPMSRRPHQRWQPIAATPGRMYTPGTPRVARPHVKSPHATCWLHPDTSQPFTSACARYPFHLLDPLGG</sequence>
<dbReference type="Proteomes" id="UP000636709">
    <property type="component" value="Unassembled WGS sequence"/>
</dbReference>
<dbReference type="CDD" id="cd15798">
    <property type="entry name" value="PMEI-like_3"/>
    <property type="match status" value="1"/>
</dbReference>
<dbReference type="OrthoDB" id="1430376at2759"/>
<feature type="region of interest" description="Disordered" evidence="2">
    <location>
        <begin position="391"/>
        <end position="453"/>
    </location>
</feature>
<gene>
    <name evidence="4" type="ORF">HU200_022476</name>
</gene>
<evidence type="ECO:0000313" key="4">
    <source>
        <dbReference type="EMBL" id="KAF8722368.1"/>
    </source>
</evidence>
<dbReference type="InterPro" id="IPR035513">
    <property type="entry name" value="Invertase/methylesterase_inhib"/>
</dbReference>
<dbReference type="GO" id="GO:0004857">
    <property type="term" value="F:enzyme inhibitor activity"/>
    <property type="evidence" value="ECO:0007669"/>
    <property type="project" value="InterPro"/>
</dbReference>
<dbReference type="Gene3D" id="1.20.140.40">
    <property type="entry name" value="Invertase/pectin methylesterase inhibitor family protein"/>
    <property type="match status" value="1"/>
</dbReference>
<keyword evidence="5" id="KW-1185">Reference proteome</keyword>
<accession>A0A835C7B3</accession>
<dbReference type="NCBIfam" id="TIGR01614">
    <property type="entry name" value="PME_inhib"/>
    <property type="match status" value="1"/>
</dbReference>
<dbReference type="InterPro" id="IPR051955">
    <property type="entry name" value="PME_Inhibitor"/>
</dbReference>
<dbReference type="SUPFAM" id="SSF101148">
    <property type="entry name" value="Plant invertase/pectin methylesterase inhibitor"/>
    <property type="match status" value="1"/>
</dbReference>
<evidence type="ECO:0000313" key="5">
    <source>
        <dbReference type="Proteomes" id="UP000636709"/>
    </source>
</evidence>
<feature type="compositionally biased region" description="Pro residues" evidence="2">
    <location>
        <begin position="433"/>
        <end position="442"/>
    </location>
</feature>
<feature type="compositionally biased region" description="Low complexity" evidence="2">
    <location>
        <begin position="400"/>
        <end position="409"/>
    </location>
</feature>
<dbReference type="EMBL" id="JACEFO010001673">
    <property type="protein sequence ID" value="KAF8722368.1"/>
    <property type="molecule type" value="Genomic_DNA"/>
</dbReference>
<reference evidence="4" key="1">
    <citation type="submission" date="2020-07" db="EMBL/GenBank/DDBJ databases">
        <title>Genome sequence and genetic diversity analysis of an under-domesticated orphan crop, white fonio (Digitaria exilis).</title>
        <authorList>
            <person name="Bennetzen J.L."/>
            <person name="Chen S."/>
            <person name="Ma X."/>
            <person name="Wang X."/>
            <person name="Yssel A.E.J."/>
            <person name="Chaluvadi S.R."/>
            <person name="Johnson M."/>
            <person name="Gangashetty P."/>
            <person name="Hamidou F."/>
            <person name="Sanogo M.D."/>
            <person name="Zwaenepoel A."/>
            <person name="Wallace J."/>
            <person name="Van De Peer Y."/>
            <person name="Van Deynze A."/>
        </authorList>
    </citation>
    <scope>NUCLEOTIDE SEQUENCE</scope>
    <source>
        <tissue evidence="4">Leaves</tissue>
    </source>
</reference>
<evidence type="ECO:0000259" key="3">
    <source>
        <dbReference type="SMART" id="SM00856"/>
    </source>
</evidence>
<comment type="caution">
    <text evidence="4">The sequence shown here is derived from an EMBL/GenBank/DDBJ whole genome shotgun (WGS) entry which is preliminary data.</text>
</comment>
<keyword evidence="1" id="KW-0732">Signal</keyword>
<protein>
    <recommendedName>
        <fullName evidence="3">Pectinesterase inhibitor domain-containing protein</fullName>
    </recommendedName>
</protein>
<dbReference type="SMART" id="SM00856">
    <property type="entry name" value="PMEI"/>
    <property type="match status" value="1"/>
</dbReference>
<dbReference type="PANTHER" id="PTHR31080:SF161">
    <property type="entry name" value="OS10G0508700 PROTEIN"/>
    <property type="match status" value="1"/>
</dbReference>
<dbReference type="InterPro" id="IPR006501">
    <property type="entry name" value="Pectinesterase_inhib_dom"/>
</dbReference>
<feature type="compositionally biased region" description="Basic and acidic residues" evidence="2">
    <location>
        <begin position="410"/>
        <end position="427"/>
    </location>
</feature>
<dbReference type="Pfam" id="PF04043">
    <property type="entry name" value="PMEI"/>
    <property type="match status" value="1"/>
</dbReference>
<feature type="domain" description="Pectinesterase inhibitor" evidence="3">
    <location>
        <begin position="206"/>
        <end position="369"/>
    </location>
</feature>
<dbReference type="PANTHER" id="PTHR31080">
    <property type="entry name" value="PECTINESTERASE INHIBITOR-LIKE"/>
    <property type="match status" value="1"/>
</dbReference>
<evidence type="ECO:0000256" key="1">
    <source>
        <dbReference type="ARBA" id="ARBA00022729"/>
    </source>
</evidence>